<dbReference type="PROSITE" id="PS52045">
    <property type="entry name" value="NEPROSIN_PEP_CD"/>
    <property type="match status" value="1"/>
</dbReference>
<dbReference type="Pfam" id="PF03080">
    <property type="entry name" value="Neprosin"/>
    <property type="match status" value="1"/>
</dbReference>
<dbReference type="InterPro" id="IPR004314">
    <property type="entry name" value="Neprosin"/>
</dbReference>
<dbReference type="OMA" id="ASLHIYC"/>
<accession>A0A5P1F9J3</accession>
<dbReference type="PANTHER" id="PTHR31589">
    <property type="entry name" value="PROTEIN, PUTATIVE (DUF239)-RELATED-RELATED"/>
    <property type="match status" value="1"/>
</dbReference>
<dbReference type="Proteomes" id="UP000243459">
    <property type="component" value="Chromosome 3"/>
</dbReference>
<reference evidence="3" key="1">
    <citation type="journal article" date="2017" name="Nat. Commun.">
        <title>The asparagus genome sheds light on the origin and evolution of a young Y chromosome.</title>
        <authorList>
            <person name="Harkess A."/>
            <person name="Zhou J."/>
            <person name="Xu C."/>
            <person name="Bowers J.E."/>
            <person name="Van der Hulst R."/>
            <person name="Ayyampalayam S."/>
            <person name="Mercati F."/>
            <person name="Riccardi P."/>
            <person name="McKain M.R."/>
            <person name="Kakrana A."/>
            <person name="Tang H."/>
            <person name="Ray J."/>
            <person name="Groenendijk J."/>
            <person name="Arikit S."/>
            <person name="Mathioni S.M."/>
            <person name="Nakano M."/>
            <person name="Shan H."/>
            <person name="Telgmann-Rauber A."/>
            <person name="Kanno A."/>
            <person name="Yue Z."/>
            <person name="Chen H."/>
            <person name="Li W."/>
            <person name="Chen Y."/>
            <person name="Xu X."/>
            <person name="Zhang Y."/>
            <person name="Luo S."/>
            <person name="Chen H."/>
            <person name="Gao J."/>
            <person name="Mao Z."/>
            <person name="Pires J.C."/>
            <person name="Luo M."/>
            <person name="Kudrna D."/>
            <person name="Wing R.A."/>
            <person name="Meyers B.C."/>
            <person name="Yi K."/>
            <person name="Kong H."/>
            <person name="Lavrijsen P."/>
            <person name="Sunseri F."/>
            <person name="Falavigna A."/>
            <person name="Ye Y."/>
            <person name="Leebens-Mack J.H."/>
            <person name="Chen G."/>
        </authorList>
    </citation>
    <scope>NUCLEOTIDE SEQUENCE [LARGE SCALE GENOMIC DNA]</scope>
    <source>
        <strain evidence="3">cv. DH0086</strain>
    </source>
</reference>
<dbReference type="PANTHER" id="PTHR31589:SF223">
    <property type="entry name" value="PROTEIN, PUTATIVE (DUF239)-RELATED"/>
    <property type="match status" value="1"/>
</dbReference>
<evidence type="ECO:0000313" key="3">
    <source>
        <dbReference type="Proteomes" id="UP000243459"/>
    </source>
</evidence>
<keyword evidence="3" id="KW-1185">Reference proteome</keyword>
<dbReference type="InterPro" id="IPR053168">
    <property type="entry name" value="Glutamic_endopeptidase"/>
</dbReference>
<sequence length="268" mass="29295">MTFLAQNEAFLQKVGRPERNYISNHASITVLPDRVGHFAQYRSREGQWGSQAELVVYGLPNIKRNQYSAVFIGIANGLDGPSNNVNSISAGWHGDGSKITGCYNLLCNGFVPENKASSKLPGFKIEPLSEYNGVQHVVKVKIHQDENSGDWWLHVDNSPIGFWPKTLFTGLSQGAQEISWGGAVNFDKNDDSPPMGSGHFPEEGEGKAAAIQNIQFADKSGNTYALTDGEEFAYDDRTDCYRLGEFINEKTGSKFYFGGVGGIIGGCK</sequence>
<feature type="domain" description="Neprosin PEP catalytic" evidence="1">
    <location>
        <begin position="29"/>
        <end position="268"/>
    </location>
</feature>
<evidence type="ECO:0000259" key="1">
    <source>
        <dbReference type="PROSITE" id="PS52045"/>
    </source>
</evidence>
<dbReference type="EMBL" id="CM007383">
    <property type="protein sequence ID" value="ONK74087.1"/>
    <property type="molecule type" value="Genomic_DNA"/>
</dbReference>
<organism evidence="2 3">
    <name type="scientific">Asparagus officinalis</name>
    <name type="common">Garden asparagus</name>
    <dbReference type="NCBI Taxonomy" id="4686"/>
    <lineage>
        <taxon>Eukaryota</taxon>
        <taxon>Viridiplantae</taxon>
        <taxon>Streptophyta</taxon>
        <taxon>Embryophyta</taxon>
        <taxon>Tracheophyta</taxon>
        <taxon>Spermatophyta</taxon>
        <taxon>Magnoliopsida</taxon>
        <taxon>Liliopsida</taxon>
        <taxon>Asparagales</taxon>
        <taxon>Asparagaceae</taxon>
        <taxon>Asparagoideae</taxon>
        <taxon>Asparagus</taxon>
    </lineage>
</organism>
<name>A0A5P1F9J3_ASPOF</name>
<dbReference type="Gramene" id="ONK74087">
    <property type="protein sequence ID" value="ONK74087"/>
    <property type="gene ID" value="A4U43_C03F2640"/>
</dbReference>
<dbReference type="AlphaFoldDB" id="A0A5P1F9J3"/>
<proteinExistence type="predicted"/>
<gene>
    <name evidence="2" type="ORF">A4U43_C03F2640</name>
</gene>
<evidence type="ECO:0000313" key="2">
    <source>
        <dbReference type="EMBL" id="ONK74087.1"/>
    </source>
</evidence>
<protein>
    <recommendedName>
        <fullName evidence="1">Neprosin PEP catalytic domain-containing protein</fullName>
    </recommendedName>
</protein>